<organism evidence="4 5">
    <name type="scientific">Mycena maculata</name>
    <dbReference type="NCBI Taxonomy" id="230809"/>
    <lineage>
        <taxon>Eukaryota</taxon>
        <taxon>Fungi</taxon>
        <taxon>Dikarya</taxon>
        <taxon>Basidiomycota</taxon>
        <taxon>Agaricomycotina</taxon>
        <taxon>Agaricomycetes</taxon>
        <taxon>Agaricomycetidae</taxon>
        <taxon>Agaricales</taxon>
        <taxon>Marasmiineae</taxon>
        <taxon>Mycenaceae</taxon>
        <taxon>Mycena</taxon>
    </lineage>
</organism>
<keyword evidence="5" id="KW-1185">Reference proteome</keyword>
<feature type="non-terminal residue" evidence="4">
    <location>
        <position position="125"/>
    </location>
</feature>
<keyword evidence="1" id="KW-0507">mRNA processing</keyword>
<dbReference type="EMBL" id="JARJLG010000185">
    <property type="protein sequence ID" value="KAJ7731165.1"/>
    <property type="molecule type" value="Genomic_DNA"/>
</dbReference>
<sequence>TYSVVINGIPSTFDVSSEEGILRLEDDNPDILLPFSVARVRWLRKPRSNFGSIVVEIRDTKSANQSIDTGLSFDFSLYTVHKLTAKITQCFNCQGYGHITKSCKKAASCGLCAGGHATKVCPATN</sequence>
<evidence type="ECO:0000259" key="3">
    <source>
        <dbReference type="PROSITE" id="PS50158"/>
    </source>
</evidence>
<accession>A0AAD7I022</accession>
<proteinExistence type="predicted"/>
<keyword evidence="2" id="KW-0479">Metal-binding</keyword>
<dbReference type="Gene3D" id="4.10.60.10">
    <property type="entry name" value="Zinc finger, CCHC-type"/>
    <property type="match status" value="1"/>
</dbReference>
<dbReference type="GO" id="GO:0003676">
    <property type="term" value="F:nucleic acid binding"/>
    <property type="evidence" value="ECO:0007669"/>
    <property type="project" value="InterPro"/>
</dbReference>
<gene>
    <name evidence="4" type="ORF">DFH07DRAFT_694294</name>
</gene>
<protein>
    <recommendedName>
        <fullName evidence="3">CCHC-type domain-containing protein</fullName>
    </recommendedName>
</protein>
<dbReference type="SUPFAM" id="SSF57756">
    <property type="entry name" value="Retrovirus zinc finger-like domains"/>
    <property type="match status" value="1"/>
</dbReference>
<feature type="domain" description="CCHC-type" evidence="3">
    <location>
        <begin position="90"/>
        <end position="105"/>
    </location>
</feature>
<keyword evidence="2" id="KW-0863">Zinc-finger</keyword>
<name>A0AAD7I022_9AGAR</name>
<feature type="non-terminal residue" evidence="4">
    <location>
        <position position="1"/>
    </location>
</feature>
<evidence type="ECO:0000256" key="2">
    <source>
        <dbReference type="PROSITE-ProRule" id="PRU00047"/>
    </source>
</evidence>
<keyword evidence="2" id="KW-0862">Zinc</keyword>
<evidence type="ECO:0000313" key="4">
    <source>
        <dbReference type="EMBL" id="KAJ7731165.1"/>
    </source>
</evidence>
<dbReference type="AlphaFoldDB" id="A0AAD7I022"/>
<evidence type="ECO:0000256" key="1">
    <source>
        <dbReference type="ARBA" id="ARBA00022664"/>
    </source>
</evidence>
<evidence type="ECO:0000313" key="5">
    <source>
        <dbReference type="Proteomes" id="UP001215280"/>
    </source>
</evidence>
<dbReference type="GO" id="GO:0006397">
    <property type="term" value="P:mRNA processing"/>
    <property type="evidence" value="ECO:0007669"/>
    <property type="project" value="UniProtKB-KW"/>
</dbReference>
<comment type="caution">
    <text evidence="4">The sequence shown here is derived from an EMBL/GenBank/DDBJ whole genome shotgun (WGS) entry which is preliminary data.</text>
</comment>
<dbReference type="InterPro" id="IPR001878">
    <property type="entry name" value="Znf_CCHC"/>
</dbReference>
<dbReference type="Proteomes" id="UP001215280">
    <property type="component" value="Unassembled WGS sequence"/>
</dbReference>
<dbReference type="GO" id="GO:0008270">
    <property type="term" value="F:zinc ion binding"/>
    <property type="evidence" value="ECO:0007669"/>
    <property type="project" value="UniProtKB-KW"/>
</dbReference>
<reference evidence="4" key="1">
    <citation type="submission" date="2023-03" db="EMBL/GenBank/DDBJ databases">
        <title>Massive genome expansion in bonnet fungi (Mycena s.s.) driven by repeated elements and novel gene families across ecological guilds.</title>
        <authorList>
            <consortium name="Lawrence Berkeley National Laboratory"/>
            <person name="Harder C.B."/>
            <person name="Miyauchi S."/>
            <person name="Viragh M."/>
            <person name="Kuo A."/>
            <person name="Thoen E."/>
            <person name="Andreopoulos B."/>
            <person name="Lu D."/>
            <person name="Skrede I."/>
            <person name="Drula E."/>
            <person name="Henrissat B."/>
            <person name="Morin E."/>
            <person name="Kohler A."/>
            <person name="Barry K."/>
            <person name="LaButti K."/>
            <person name="Morin E."/>
            <person name="Salamov A."/>
            <person name="Lipzen A."/>
            <person name="Mereny Z."/>
            <person name="Hegedus B."/>
            <person name="Baldrian P."/>
            <person name="Stursova M."/>
            <person name="Weitz H."/>
            <person name="Taylor A."/>
            <person name="Grigoriev I.V."/>
            <person name="Nagy L.G."/>
            <person name="Martin F."/>
            <person name="Kauserud H."/>
        </authorList>
    </citation>
    <scope>NUCLEOTIDE SEQUENCE</scope>
    <source>
        <strain evidence="4">CBHHK188m</strain>
    </source>
</reference>
<dbReference type="PROSITE" id="PS50158">
    <property type="entry name" value="ZF_CCHC"/>
    <property type="match status" value="1"/>
</dbReference>
<dbReference type="InterPro" id="IPR036875">
    <property type="entry name" value="Znf_CCHC_sf"/>
</dbReference>